<dbReference type="InterPro" id="IPR029069">
    <property type="entry name" value="HotDog_dom_sf"/>
</dbReference>
<dbReference type="SUPFAM" id="SSF54637">
    <property type="entry name" value="Thioesterase/thiol ester dehydrase-isomerase"/>
    <property type="match status" value="2"/>
</dbReference>
<feature type="domain" description="HotDog ACOT-type" evidence="5">
    <location>
        <begin position="303"/>
        <end position="415"/>
    </location>
</feature>
<keyword evidence="3" id="KW-0378">Hydrolase</keyword>
<evidence type="ECO:0000256" key="1">
    <source>
        <dbReference type="ARBA" id="ARBA00010458"/>
    </source>
</evidence>
<evidence type="ECO:0000259" key="5">
    <source>
        <dbReference type="PROSITE" id="PS51770"/>
    </source>
</evidence>
<dbReference type="GO" id="GO:0005739">
    <property type="term" value="C:mitochondrion"/>
    <property type="evidence" value="ECO:0007669"/>
    <property type="project" value="TreeGrafter"/>
</dbReference>
<evidence type="ECO:0000256" key="3">
    <source>
        <dbReference type="ARBA" id="ARBA00022801"/>
    </source>
</evidence>
<reference evidence="6 7" key="1">
    <citation type="submission" date="2024-03" db="EMBL/GenBank/DDBJ databases">
        <title>The Acrasis kona genome and developmental transcriptomes reveal deep origins of eukaryotic multicellular pathways.</title>
        <authorList>
            <person name="Sheikh S."/>
            <person name="Fu C.-J."/>
            <person name="Brown M.W."/>
            <person name="Baldauf S.L."/>
        </authorList>
    </citation>
    <scope>NUCLEOTIDE SEQUENCE [LARGE SCALE GENOMIC DNA]</scope>
    <source>
        <strain evidence="6 7">ATCC MYA-3509</strain>
    </source>
</reference>
<keyword evidence="4" id="KW-0809">Transit peptide</keyword>
<evidence type="ECO:0000256" key="4">
    <source>
        <dbReference type="ARBA" id="ARBA00022946"/>
    </source>
</evidence>
<gene>
    <name evidence="6" type="ORF">AKO1_007687</name>
</gene>
<comment type="similarity">
    <text evidence="1">Belongs to the acyl coenzyme A hydrolase family.</text>
</comment>
<evidence type="ECO:0000256" key="2">
    <source>
        <dbReference type="ARBA" id="ARBA00022737"/>
    </source>
</evidence>
<evidence type="ECO:0000313" key="6">
    <source>
        <dbReference type="EMBL" id="KAL0479428.1"/>
    </source>
</evidence>
<name>A0AAW2YR60_9EUKA</name>
<comment type="caution">
    <text evidence="6">The sequence shown here is derived from an EMBL/GenBank/DDBJ whole genome shotgun (WGS) entry which is preliminary data.</text>
</comment>
<proteinExistence type="inferred from homology"/>
<dbReference type="PANTHER" id="PTHR12655">
    <property type="entry name" value="ACYL-COA THIOESTERASE"/>
    <property type="match status" value="1"/>
</dbReference>
<keyword evidence="2" id="KW-0677">Repeat</keyword>
<dbReference type="CDD" id="cd03442">
    <property type="entry name" value="BFIT_BACH"/>
    <property type="match status" value="2"/>
</dbReference>
<keyword evidence="7" id="KW-1185">Reference proteome</keyword>
<dbReference type="Gene3D" id="3.10.129.10">
    <property type="entry name" value="Hotdog Thioesterase"/>
    <property type="match status" value="2"/>
</dbReference>
<dbReference type="InterPro" id="IPR006683">
    <property type="entry name" value="Thioestr_dom"/>
</dbReference>
<sequence>MLRLVNARTVRQTIKGVNIISKTNTLPYSTNQTNEHTPREELKIFSFNTDHSNEEYFLNKKRFERKYYTQSILKSTEVAGEEFKLVTKHPRDSLITLDFAFSTDEKLREIYLTQNNGTRIGRILEDLDSFAGEVAYKHADGFKSSRPITIVTASVDRIELQQPIIPFFDLRFEGWVSWVGRSSMEVRINVTTKKGEVWEPVMVAYFVMVARDKNTNKSAEINRLEPATGADKHLLELGEESQRRRKQTSETSLYKIPPNEQERLLIHDMHLKVQKIKRGQINDMLLDDGRDSVGLSGRFRYMSSTLLTNTKIMHPQQRNIHNKIFGGYLIRQAYELAWVTAYTYSKHRPTFISLDDNSFLKPVEIGSVVNFASRVVYTATNTVQIRVEVEVVSPSIGKTDTTNVFQFAFMVPTQQTIIPETYEESMMYLEGRRIAQKGTATEVILKGKIAY</sequence>
<dbReference type="PANTHER" id="PTHR12655:SF0">
    <property type="entry name" value="ACYL-COENZYME A THIOESTERASE 9, MITOCHONDRIAL"/>
    <property type="match status" value="1"/>
</dbReference>
<dbReference type="GO" id="GO:0047617">
    <property type="term" value="F:fatty acyl-CoA hydrolase activity"/>
    <property type="evidence" value="ECO:0007669"/>
    <property type="project" value="TreeGrafter"/>
</dbReference>
<dbReference type="Proteomes" id="UP001431209">
    <property type="component" value="Unassembled WGS sequence"/>
</dbReference>
<dbReference type="InterPro" id="IPR033120">
    <property type="entry name" value="HOTDOG_ACOT"/>
</dbReference>
<dbReference type="PROSITE" id="PS51770">
    <property type="entry name" value="HOTDOG_ACOT"/>
    <property type="match status" value="2"/>
</dbReference>
<dbReference type="GO" id="GO:0006637">
    <property type="term" value="P:acyl-CoA metabolic process"/>
    <property type="evidence" value="ECO:0007669"/>
    <property type="project" value="TreeGrafter"/>
</dbReference>
<dbReference type="Pfam" id="PF03061">
    <property type="entry name" value="4HBT"/>
    <property type="match status" value="1"/>
</dbReference>
<accession>A0AAW2YR60</accession>
<feature type="domain" description="HotDog ACOT-type" evidence="5">
    <location>
        <begin position="97"/>
        <end position="214"/>
    </location>
</feature>
<protein>
    <submittedName>
        <fullName evidence="6">Acyl-coenzyme A thioesterase, mitochondrial</fullName>
    </submittedName>
</protein>
<dbReference type="AlphaFoldDB" id="A0AAW2YR60"/>
<evidence type="ECO:0000313" key="7">
    <source>
        <dbReference type="Proteomes" id="UP001431209"/>
    </source>
</evidence>
<organism evidence="6 7">
    <name type="scientific">Acrasis kona</name>
    <dbReference type="NCBI Taxonomy" id="1008807"/>
    <lineage>
        <taxon>Eukaryota</taxon>
        <taxon>Discoba</taxon>
        <taxon>Heterolobosea</taxon>
        <taxon>Tetramitia</taxon>
        <taxon>Eutetramitia</taxon>
        <taxon>Acrasidae</taxon>
        <taxon>Acrasis</taxon>
    </lineage>
</organism>
<dbReference type="EMBL" id="JAOPGA020000556">
    <property type="protein sequence ID" value="KAL0479428.1"/>
    <property type="molecule type" value="Genomic_DNA"/>
</dbReference>